<feature type="domain" description="Signal transduction histidine kinase HWE region" evidence="8">
    <location>
        <begin position="119"/>
        <end position="205"/>
    </location>
</feature>
<evidence type="ECO:0000313" key="10">
    <source>
        <dbReference type="Proteomes" id="UP000538147"/>
    </source>
</evidence>
<evidence type="ECO:0000256" key="4">
    <source>
        <dbReference type="ARBA" id="ARBA00022679"/>
    </source>
</evidence>
<dbReference type="Pfam" id="PF07536">
    <property type="entry name" value="HWE_HK"/>
    <property type="match status" value="1"/>
</dbReference>
<proteinExistence type="predicted"/>
<protein>
    <recommendedName>
        <fullName evidence="2">histidine kinase</fullName>
        <ecNumber evidence="2">2.7.13.3</ecNumber>
    </recommendedName>
</protein>
<keyword evidence="10" id="KW-1185">Reference proteome</keyword>
<dbReference type="InterPro" id="IPR013655">
    <property type="entry name" value="PAS_fold_3"/>
</dbReference>
<evidence type="ECO:0000256" key="7">
    <source>
        <dbReference type="ARBA" id="ARBA00022840"/>
    </source>
</evidence>
<dbReference type="PANTHER" id="PTHR41523">
    <property type="entry name" value="TWO-COMPONENT SYSTEM SENSOR PROTEIN"/>
    <property type="match status" value="1"/>
</dbReference>
<dbReference type="SMART" id="SM00911">
    <property type="entry name" value="HWE_HK"/>
    <property type="match status" value="1"/>
</dbReference>
<dbReference type="RefSeq" id="WP_184194169.1">
    <property type="nucleotide sequence ID" value="NZ_JACIIV010000002.1"/>
</dbReference>
<dbReference type="InterPro" id="IPR011102">
    <property type="entry name" value="Sig_transdc_His_kinase_HWE"/>
</dbReference>
<gene>
    <name evidence="9" type="ORF">FHS79_000250</name>
</gene>
<evidence type="ECO:0000313" key="9">
    <source>
        <dbReference type="EMBL" id="MBB6226097.1"/>
    </source>
</evidence>
<dbReference type="InterPro" id="IPR036890">
    <property type="entry name" value="HATPase_C_sf"/>
</dbReference>
<dbReference type="EMBL" id="JACIIV010000002">
    <property type="protein sequence ID" value="MBB6226097.1"/>
    <property type="molecule type" value="Genomic_DNA"/>
</dbReference>
<dbReference type="Proteomes" id="UP000538147">
    <property type="component" value="Unassembled WGS sequence"/>
</dbReference>
<accession>A0A841L097</accession>
<evidence type="ECO:0000259" key="8">
    <source>
        <dbReference type="SMART" id="SM00911"/>
    </source>
</evidence>
<dbReference type="SUPFAM" id="SSF55785">
    <property type="entry name" value="PYP-like sensor domain (PAS domain)"/>
    <property type="match status" value="1"/>
</dbReference>
<dbReference type="GO" id="GO:0004673">
    <property type="term" value="F:protein histidine kinase activity"/>
    <property type="evidence" value="ECO:0007669"/>
    <property type="project" value="UniProtKB-EC"/>
</dbReference>
<dbReference type="InterPro" id="IPR000014">
    <property type="entry name" value="PAS"/>
</dbReference>
<dbReference type="Pfam" id="PF08447">
    <property type="entry name" value="PAS_3"/>
    <property type="match status" value="1"/>
</dbReference>
<keyword evidence="7" id="KW-0067">ATP-binding</keyword>
<keyword evidence="6 9" id="KW-0418">Kinase</keyword>
<keyword evidence="5" id="KW-0547">Nucleotide-binding</keyword>
<sequence length="311" mass="33503">MFDALPEIAWVATDGGQHWHFNARWHAHTGLDAAACAGSDWLQAVHTDDREALGSGWQASMASGAPFEQSFRLRRHNSQYGWVLARAAFDIGTARWIGTAVDIDAIKSSESQATLLARELAHRIGNIFAVVGSVIAFSARSRPEAKDFAASAKARLAALAQAHEYAWPMTGANEAAPVRLQGLLELLLRPYAETDGPEVTITGVDAPLGPSTSTFVTLVVHELATNAVKYGALSSPQGRIAVRVRQSAEHLTLMWVESGGPPITAAPGQQGFGTALIDRAMKMGLASETQRRWRRRGLAIKLRLNVAPLAR</sequence>
<evidence type="ECO:0000256" key="5">
    <source>
        <dbReference type="ARBA" id="ARBA00022741"/>
    </source>
</evidence>
<dbReference type="SUPFAM" id="SSF55874">
    <property type="entry name" value="ATPase domain of HSP90 chaperone/DNA topoisomerase II/histidine kinase"/>
    <property type="match status" value="1"/>
</dbReference>
<dbReference type="InterPro" id="IPR035965">
    <property type="entry name" value="PAS-like_dom_sf"/>
</dbReference>
<dbReference type="Gene3D" id="3.30.450.20">
    <property type="entry name" value="PAS domain"/>
    <property type="match status" value="1"/>
</dbReference>
<dbReference type="GO" id="GO:0005524">
    <property type="term" value="F:ATP binding"/>
    <property type="evidence" value="ECO:0007669"/>
    <property type="project" value="UniProtKB-KW"/>
</dbReference>
<comment type="catalytic activity">
    <reaction evidence="1">
        <text>ATP + protein L-histidine = ADP + protein N-phospho-L-histidine.</text>
        <dbReference type="EC" id="2.7.13.3"/>
    </reaction>
</comment>
<dbReference type="Gene3D" id="3.30.565.10">
    <property type="entry name" value="Histidine kinase-like ATPase, C-terminal domain"/>
    <property type="match status" value="1"/>
</dbReference>
<evidence type="ECO:0000256" key="6">
    <source>
        <dbReference type="ARBA" id="ARBA00022777"/>
    </source>
</evidence>
<dbReference type="CDD" id="cd00130">
    <property type="entry name" value="PAS"/>
    <property type="match status" value="1"/>
</dbReference>
<dbReference type="EC" id="2.7.13.3" evidence="2"/>
<comment type="caution">
    <text evidence="9">The sequence shown here is derived from an EMBL/GenBank/DDBJ whole genome shotgun (WGS) entry which is preliminary data.</text>
</comment>
<keyword evidence="3" id="KW-0597">Phosphoprotein</keyword>
<organism evidence="9 10">
    <name type="scientific">Polymorphobacter multimanifer</name>
    <dbReference type="NCBI Taxonomy" id="1070431"/>
    <lineage>
        <taxon>Bacteria</taxon>
        <taxon>Pseudomonadati</taxon>
        <taxon>Pseudomonadota</taxon>
        <taxon>Alphaproteobacteria</taxon>
        <taxon>Sphingomonadales</taxon>
        <taxon>Sphingosinicellaceae</taxon>
        <taxon>Polymorphobacter</taxon>
    </lineage>
</organism>
<dbReference type="PANTHER" id="PTHR41523:SF8">
    <property type="entry name" value="ETHYLENE RESPONSE SENSOR PROTEIN"/>
    <property type="match status" value="1"/>
</dbReference>
<name>A0A841L097_9SPHN</name>
<evidence type="ECO:0000256" key="2">
    <source>
        <dbReference type="ARBA" id="ARBA00012438"/>
    </source>
</evidence>
<reference evidence="9 10" key="1">
    <citation type="submission" date="2020-08" db="EMBL/GenBank/DDBJ databases">
        <title>Genomic Encyclopedia of Type Strains, Phase IV (KMG-IV): sequencing the most valuable type-strain genomes for metagenomic binning, comparative biology and taxonomic classification.</title>
        <authorList>
            <person name="Goeker M."/>
        </authorList>
    </citation>
    <scope>NUCLEOTIDE SEQUENCE [LARGE SCALE GENOMIC DNA]</scope>
    <source>
        <strain evidence="9 10">DSM 102189</strain>
    </source>
</reference>
<dbReference type="AlphaFoldDB" id="A0A841L097"/>
<evidence type="ECO:0000256" key="3">
    <source>
        <dbReference type="ARBA" id="ARBA00022553"/>
    </source>
</evidence>
<evidence type="ECO:0000256" key="1">
    <source>
        <dbReference type="ARBA" id="ARBA00000085"/>
    </source>
</evidence>
<keyword evidence="4" id="KW-0808">Transferase</keyword>